<evidence type="ECO:0000313" key="8">
    <source>
        <dbReference type="Proteomes" id="UP000825935"/>
    </source>
</evidence>
<keyword evidence="5" id="KW-0472">Membrane</keyword>
<dbReference type="InterPro" id="IPR050291">
    <property type="entry name" value="CDF_Transporter"/>
</dbReference>
<evidence type="ECO:0000256" key="4">
    <source>
        <dbReference type="ARBA" id="ARBA00022989"/>
    </source>
</evidence>
<dbReference type="AlphaFoldDB" id="A0A8T2R727"/>
<keyword evidence="4" id="KW-1133">Transmembrane helix</keyword>
<dbReference type="FunFam" id="1.20.1510.10:FF:000023">
    <property type="entry name" value="Metal tolerance protein C1"/>
    <property type="match status" value="1"/>
</dbReference>
<organism evidence="7 8">
    <name type="scientific">Ceratopteris richardii</name>
    <name type="common">Triangle waterfern</name>
    <dbReference type="NCBI Taxonomy" id="49495"/>
    <lineage>
        <taxon>Eukaryota</taxon>
        <taxon>Viridiplantae</taxon>
        <taxon>Streptophyta</taxon>
        <taxon>Embryophyta</taxon>
        <taxon>Tracheophyta</taxon>
        <taxon>Polypodiopsida</taxon>
        <taxon>Polypodiidae</taxon>
        <taxon>Polypodiales</taxon>
        <taxon>Pteridineae</taxon>
        <taxon>Pteridaceae</taxon>
        <taxon>Parkerioideae</taxon>
        <taxon>Ceratopteris</taxon>
    </lineage>
</organism>
<dbReference type="OrthoDB" id="435980at2759"/>
<dbReference type="InterPro" id="IPR027469">
    <property type="entry name" value="Cation_efflux_TMD_sf"/>
</dbReference>
<accession>A0A8T2R727</accession>
<dbReference type="Gene3D" id="1.20.1510.10">
    <property type="entry name" value="Cation efflux protein transmembrane domain"/>
    <property type="match status" value="1"/>
</dbReference>
<dbReference type="EMBL" id="CM035434">
    <property type="protein sequence ID" value="KAH7291820.1"/>
    <property type="molecule type" value="Genomic_DNA"/>
</dbReference>
<keyword evidence="2" id="KW-0813">Transport</keyword>
<dbReference type="InterPro" id="IPR002524">
    <property type="entry name" value="Cation_efflux"/>
</dbReference>
<evidence type="ECO:0000256" key="5">
    <source>
        <dbReference type="ARBA" id="ARBA00023136"/>
    </source>
</evidence>
<dbReference type="GO" id="GO:0016020">
    <property type="term" value="C:membrane"/>
    <property type="evidence" value="ECO:0007669"/>
    <property type="project" value="UniProtKB-SubCell"/>
</dbReference>
<sequence>MIKLLLRINAKLSRRSHPRYSLRDHASFEPFLPLSATSGDNFSGVRTISTWDEGNFRTVNDLRRSALTLHKWRHLNRYPVKIQAFHSQSSIESAAATAICSKTSFQSSHSGISKSFFKVGFINPCTRLGFKDGISRHCIFAVHCMPIRAHMGHAHDHHDHTHNDDTGEAGERVSRLGFLADIFLTVGKGCAGYVSGSTAVIADAAHSMSDVVLSGVALWIFKAARAPKDQMHPYGHGKFETLGALGISSMLLLTGGGIAWHAVEVLQGLLSATDVTNLSFHSDSEGGFFKLFRHEHGSHEHHTGHDIEHEGLALTATIISIGIKEGLYWITKKVGDARGSELLKANAWHHRSDAISSVIALLGVGGAMLGWRFLDPIAGILVSGLVLRAGLQTGYKRSLWIQLSQSLFFLLSKQQ</sequence>
<evidence type="ECO:0000256" key="3">
    <source>
        <dbReference type="ARBA" id="ARBA00022692"/>
    </source>
</evidence>
<dbReference type="PANTHER" id="PTHR43840:SF15">
    <property type="entry name" value="MITOCHONDRIAL METAL TRANSPORTER 1-RELATED"/>
    <property type="match status" value="1"/>
</dbReference>
<keyword evidence="3" id="KW-0812">Transmembrane</keyword>
<keyword evidence="8" id="KW-1185">Reference proteome</keyword>
<dbReference type="GO" id="GO:0008324">
    <property type="term" value="F:monoatomic cation transmembrane transporter activity"/>
    <property type="evidence" value="ECO:0007669"/>
    <property type="project" value="InterPro"/>
</dbReference>
<evidence type="ECO:0000259" key="6">
    <source>
        <dbReference type="Pfam" id="PF01545"/>
    </source>
</evidence>
<dbReference type="PANTHER" id="PTHR43840">
    <property type="entry name" value="MITOCHONDRIAL METAL TRANSPORTER 1-RELATED"/>
    <property type="match status" value="1"/>
</dbReference>
<protein>
    <recommendedName>
        <fullName evidence="6">Cation efflux protein transmembrane domain-containing protein</fullName>
    </recommendedName>
</protein>
<dbReference type="NCBIfam" id="TIGR01297">
    <property type="entry name" value="CDF"/>
    <property type="match status" value="1"/>
</dbReference>
<feature type="domain" description="Cation efflux protein transmembrane" evidence="6">
    <location>
        <begin position="176"/>
        <end position="395"/>
    </location>
</feature>
<proteinExistence type="predicted"/>
<dbReference type="Pfam" id="PF01545">
    <property type="entry name" value="Cation_efflux"/>
    <property type="match status" value="1"/>
</dbReference>
<dbReference type="Proteomes" id="UP000825935">
    <property type="component" value="Chromosome 29"/>
</dbReference>
<evidence type="ECO:0000313" key="7">
    <source>
        <dbReference type="EMBL" id="KAH7291820.1"/>
    </source>
</evidence>
<dbReference type="InterPro" id="IPR058533">
    <property type="entry name" value="Cation_efflux_TM"/>
</dbReference>
<comment type="caution">
    <text evidence="7">The sequence shown here is derived from an EMBL/GenBank/DDBJ whole genome shotgun (WGS) entry which is preliminary data.</text>
</comment>
<evidence type="ECO:0000256" key="1">
    <source>
        <dbReference type="ARBA" id="ARBA00004141"/>
    </source>
</evidence>
<evidence type="ECO:0000256" key="2">
    <source>
        <dbReference type="ARBA" id="ARBA00022448"/>
    </source>
</evidence>
<gene>
    <name evidence="7" type="ORF">KP509_29G036800</name>
</gene>
<dbReference type="SUPFAM" id="SSF161111">
    <property type="entry name" value="Cation efflux protein transmembrane domain-like"/>
    <property type="match status" value="1"/>
</dbReference>
<reference evidence="7" key="1">
    <citation type="submission" date="2021-08" db="EMBL/GenBank/DDBJ databases">
        <title>WGS assembly of Ceratopteris richardii.</title>
        <authorList>
            <person name="Marchant D.B."/>
            <person name="Chen G."/>
            <person name="Jenkins J."/>
            <person name="Shu S."/>
            <person name="Leebens-Mack J."/>
            <person name="Grimwood J."/>
            <person name="Schmutz J."/>
            <person name="Soltis P."/>
            <person name="Soltis D."/>
            <person name="Chen Z.-H."/>
        </authorList>
    </citation>
    <scope>NUCLEOTIDE SEQUENCE</scope>
    <source>
        <strain evidence="7">Whitten #5841</strain>
        <tissue evidence="7">Leaf</tissue>
    </source>
</reference>
<name>A0A8T2R727_CERRI</name>
<comment type="subcellular location">
    <subcellularLocation>
        <location evidence="1">Membrane</location>
        <topology evidence="1">Multi-pass membrane protein</topology>
    </subcellularLocation>
</comment>